<evidence type="ECO:0000259" key="6">
    <source>
        <dbReference type="Pfam" id="PF02837"/>
    </source>
</evidence>
<comment type="caution">
    <text evidence="7">The sequence shown here is derived from an EMBL/GenBank/DDBJ whole genome shotgun (WGS) entry which is preliminary data.</text>
</comment>
<dbReference type="Proteomes" id="UP000823613">
    <property type="component" value="Unassembled WGS sequence"/>
</dbReference>
<dbReference type="InterPro" id="IPR008979">
    <property type="entry name" value="Galactose-bd-like_sf"/>
</dbReference>
<feature type="domain" description="Glycoside hydrolase family 2 catalytic" evidence="5">
    <location>
        <begin position="287"/>
        <end position="580"/>
    </location>
</feature>
<feature type="domain" description="Glycoside hydrolase family 2 immunoglobulin-like beta-sandwich" evidence="4">
    <location>
        <begin position="198"/>
        <end position="282"/>
    </location>
</feature>
<evidence type="ECO:0000256" key="3">
    <source>
        <dbReference type="ARBA" id="ARBA00023295"/>
    </source>
</evidence>
<dbReference type="Pfam" id="PF02836">
    <property type="entry name" value="Glyco_hydro_2_C"/>
    <property type="match status" value="1"/>
</dbReference>
<keyword evidence="2 7" id="KW-0378">Hydrolase</keyword>
<sequence>MIKHTLSYHKGHPNPSFFRKYYELLNGEWDFYFDKDNTGLIKGYQYNFPIDHLKIKVPYPYQTKNSGINKPDFHCDTIWYHKNIEVHEKSDVLKLIFLGVDYETFVYVNSKLIYTHQGGYDSFNVDIAPFIHIGTNNLTLRVVDKMNIDQIRGKQRWKDKSFECFYTEVSGIYKDVYLEKINAKNILDFKLKNLNFNETLLSYHLSNYNDIQLKIEILFENCKVFEKILDNTKVKNNNVIIKLDDKNVHLWSVDNHNLYDVKLTLLDNKNNVLDEVLAYFGINIISTKNKHIYLNNKDTYFKLILDQGYYKDTFYTGSEKEFIDDIKLMKEMGFNGCRKHQKIESPLFYYYADILGYLLWQELPSPHAYSYNVDVSTNLELFNQINDHYNHPSIVTYVIFNESWGVQEIYKDQHEQELSVNLYNKVKETVPNGRLVISNDGWEHTKSDIISLHNYGETYDSIYTFYKQELQKMFNKNESKANLERYVFAKNYTYNGEPIMLTEFGGIAYSKDKDKGWGYGNSVKGEKEYIEKLTNLLKALKDIKEFRGYCLTQLSDVEIEVNGLVNFNRDLKVNIEDIKKLNDMFE</sequence>
<proteinExistence type="inferred from homology"/>
<dbReference type="GO" id="GO:0004553">
    <property type="term" value="F:hydrolase activity, hydrolyzing O-glycosyl compounds"/>
    <property type="evidence" value="ECO:0007669"/>
    <property type="project" value="InterPro"/>
</dbReference>
<gene>
    <name evidence="7" type="ORF">IAC58_07100</name>
</gene>
<dbReference type="GO" id="GO:0005975">
    <property type="term" value="P:carbohydrate metabolic process"/>
    <property type="evidence" value="ECO:0007669"/>
    <property type="project" value="InterPro"/>
</dbReference>
<evidence type="ECO:0000313" key="7">
    <source>
        <dbReference type="EMBL" id="MBO8428292.1"/>
    </source>
</evidence>
<reference evidence="7" key="2">
    <citation type="journal article" date="2021" name="PeerJ">
        <title>Extensive microbial diversity within the chicken gut microbiome revealed by metagenomics and culture.</title>
        <authorList>
            <person name="Gilroy R."/>
            <person name="Ravi A."/>
            <person name="Getino M."/>
            <person name="Pursley I."/>
            <person name="Horton D.L."/>
            <person name="Alikhan N.F."/>
            <person name="Baker D."/>
            <person name="Gharbi K."/>
            <person name="Hall N."/>
            <person name="Watson M."/>
            <person name="Adriaenssens E.M."/>
            <person name="Foster-Nyarko E."/>
            <person name="Jarju S."/>
            <person name="Secka A."/>
            <person name="Antonio M."/>
            <person name="Oren A."/>
            <person name="Chaudhuri R.R."/>
            <person name="La Ragione R."/>
            <person name="Hildebrand F."/>
            <person name="Pallen M.J."/>
        </authorList>
    </citation>
    <scope>NUCLEOTIDE SEQUENCE</scope>
    <source>
        <strain evidence="7">11159</strain>
    </source>
</reference>
<dbReference type="EMBL" id="JADIMY010000135">
    <property type="protein sequence ID" value="MBO8428292.1"/>
    <property type="molecule type" value="Genomic_DNA"/>
</dbReference>
<evidence type="ECO:0000256" key="1">
    <source>
        <dbReference type="ARBA" id="ARBA00007401"/>
    </source>
</evidence>
<dbReference type="Gene3D" id="2.60.40.10">
    <property type="entry name" value="Immunoglobulins"/>
    <property type="match status" value="1"/>
</dbReference>
<dbReference type="InterPro" id="IPR051913">
    <property type="entry name" value="GH2_Domain-Containing"/>
</dbReference>
<dbReference type="SUPFAM" id="SSF49303">
    <property type="entry name" value="beta-Galactosidase/glucuronidase domain"/>
    <property type="match status" value="1"/>
</dbReference>
<dbReference type="Gene3D" id="3.20.20.80">
    <property type="entry name" value="Glycosidases"/>
    <property type="match status" value="1"/>
</dbReference>
<comment type="similarity">
    <text evidence="1">Belongs to the glycosyl hydrolase 2 family.</text>
</comment>
<dbReference type="SUPFAM" id="SSF51445">
    <property type="entry name" value="(Trans)glycosidases"/>
    <property type="match status" value="1"/>
</dbReference>
<dbReference type="Pfam" id="PF02837">
    <property type="entry name" value="Glyco_hydro_2_N"/>
    <property type="match status" value="1"/>
</dbReference>
<organism evidence="7 8">
    <name type="scientific">Candidatus Onthovivens merdipullorum</name>
    <dbReference type="NCBI Taxonomy" id="2840889"/>
    <lineage>
        <taxon>Bacteria</taxon>
        <taxon>Bacillati</taxon>
        <taxon>Bacillota</taxon>
        <taxon>Bacilli</taxon>
        <taxon>Bacillales</taxon>
        <taxon>Candidatus Onthovivens</taxon>
    </lineage>
</organism>
<dbReference type="Gene3D" id="2.60.120.260">
    <property type="entry name" value="Galactose-binding domain-like"/>
    <property type="match status" value="1"/>
</dbReference>
<dbReference type="Pfam" id="PF00703">
    <property type="entry name" value="Glyco_hydro_2"/>
    <property type="match status" value="1"/>
</dbReference>
<dbReference type="InterPro" id="IPR006104">
    <property type="entry name" value="Glyco_hydro_2_N"/>
</dbReference>
<dbReference type="InterPro" id="IPR006102">
    <property type="entry name" value="Ig-like_GH2"/>
</dbReference>
<evidence type="ECO:0000259" key="4">
    <source>
        <dbReference type="Pfam" id="PF00703"/>
    </source>
</evidence>
<dbReference type="InterPro" id="IPR006103">
    <property type="entry name" value="Glyco_hydro_2_cat"/>
</dbReference>
<accession>A0A9D9DJX0</accession>
<dbReference type="PANTHER" id="PTHR42732">
    <property type="entry name" value="BETA-GALACTOSIDASE"/>
    <property type="match status" value="1"/>
</dbReference>
<dbReference type="SUPFAM" id="SSF49785">
    <property type="entry name" value="Galactose-binding domain-like"/>
    <property type="match status" value="1"/>
</dbReference>
<reference evidence="7" key="1">
    <citation type="submission" date="2020-10" db="EMBL/GenBank/DDBJ databases">
        <authorList>
            <person name="Gilroy R."/>
        </authorList>
    </citation>
    <scope>NUCLEOTIDE SEQUENCE</scope>
    <source>
        <strain evidence="7">11159</strain>
    </source>
</reference>
<evidence type="ECO:0000259" key="5">
    <source>
        <dbReference type="Pfam" id="PF02836"/>
    </source>
</evidence>
<dbReference type="AlphaFoldDB" id="A0A9D9DJX0"/>
<feature type="domain" description="Glycosyl hydrolases family 2 sugar binding" evidence="6">
    <location>
        <begin position="25"/>
        <end position="179"/>
    </location>
</feature>
<keyword evidence="3" id="KW-0326">Glycosidase</keyword>
<dbReference type="InterPro" id="IPR036156">
    <property type="entry name" value="Beta-gal/glucu_dom_sf"/>
</dbReference>
<evidence type="ECO:0000256" key="2">
    <source>
        <dbReference type="ARBA" id="ARBA00022801"/>
    </source>
</evidence>
<evidence type="ECO:0000313" key="8">
    <source>
        <dbReference type="Proteomes" id="UP000823613"/>
    </source>
</evidence>
<dbReference type="InterPro" id="IPR017853">
    <property type="entry name" value="GH"/>
</dbReference>
<name>A0A9D9DJX0_9BACL</name>
<dbReference type="InterPro" id="IPR013783">
    <property type="entry name" value="Ig-like_fold"/>
</dbReference>
<protein>
    <submittedName>
        <fullName evidence="7">Glycoside hydrolase family 2</fullName>
    </submittedName>
</protein>
<dbReference type="PANTHER" id="PTHR42732:SF3">
    <property type="entry name" value="HYDROLASE"/>
    <property type="match status" value="1"/>
</dbReference>